<sequence>MSRVQLALNVDDLDASIAFYSAMFQVEPHKVRSDYANFIVDNPPLKLVLIAGKGEPGTMNHVGVEVDTTAEVVQAAELAQTAGIATTLQEKETCCYALQDKVWIHGPNLSWEIYTVLDENAGAGSMAMPRQALQTLDFINVSGGSCAPGEACCPTES</sequence>
<gene>
    <name evidence="2" type="ORF">UFOPK4098_00047</name>
    <name evidence="3" type="ORF">UFOPK4347_00555</name>
</gene>
<dbReference type="GO" id="GO:0046686">
    <property type="term" value="P:response to cadmium ion"/>
    <property type="evidence" value="ECO:0007669"/>
    <property type="project" value="TreeGrafter"/>
</dbReference>
<name>A0A6J7UAI2_9ZZZZ</name>
<dbReference type="Gene3D" id="3.10.180.10">
    <property type="entry name" value="2,3-Dihydroxybiphenyl 1,2-Dioxygenase, domain 1"/>
    <property type="match status" value="1"/>
</dbReference>
<protein>
    <submittedName>
        <fullName evidence="3">Unannotated protein</fullName>
    </submittedName>
</protein>
<evidence type="ECO:0000313" key="2">
    <source>
        <dbReference type="EMBL" id="CAB5006475.1"/>
    </source>
</evidence>
<dbReference type="NCBIfam" id="NF041414">
    <property type="entry name" value="ArsI_CadI_VOC"/>
    <property type="match status" value="1"/>
</dbReference>
<dbReference type="SUPFAM" id="SSF54593">
    <property type="entry name" value="Glyoxalase/Bleomycin resistance protein/Dihydroxybiphenyl dioxygenase"/>
    <property type="match status" value="1"/>
</dbReference>
<dbReference type="InterPro" id="IPR052393">
    <property type="entry name" value="Cadmium-induced_rsp"/>
</dbReference>
<organism evidence="3">
    <name type="scientific">freshwater metagenome</name>
    <dbReference type="NCBI Taxonomy" id="449393"/>
    <lineage>
        <taxon>unclassified sequences</taxon>
        <taxon>metagenomes</taxon>
        <taxon>ecological metagenomes</taxon>
    </lineage>
</organism>
<dbReference type="Pfam" id="PF00903">
    <property type="entry name" value="Glyoxalase"/>
    <property type="match status" value="1"/>
</dbReference>
<dbReference type="EMBL" id="CAFBPN010000001">
    <property type="protein sequence ID" value="CAB5006475.1"/>
    <property type="molecule type" value="Genomic_DNA"/>
</dbReference>
<dbReference type="AlphaFoldDB" id="A0A6J7UAI2"/>
<dbReference type="PANTHER" id="PTHR41294:SF1">
    <property type="entry name" value="CADMIUM-INDUCED PROTEIN CADI"/>
    <property type="match status" value="1"/>
</dbReference>
<evidence type="ECO:0000259" key="1">
    <source>
        <dbReference type="Pfam" id="PF00903"/>
    </source>
</evidence>
<dbReference type="EMBL" id="CAFBQU010000009">
    <property type="protein sequence ID" value="CAB5063119.1"/>
    <property type="molecule type" value="Genomic_DNA"/>
</dbReference>
<proteinExistence type="predicted"/>
<reference evidence="3" key="1">
    <citation type="submission" date="2020-05" db="EMBL/GenBank/DDBJ databases">
        <authorList>
            <person name="Chiriac C."/>
            <person name="Salcher M."/>
            <person name="Ghai R."/>
            <person name="Kavagutti S V."/>
        </authorList>
    </citation>
    <scope>NUCLEOTIDE SEQUENCE</scope>
</reference>
<dbReference type="PANTHER" id="PTHR41294">
    <property type="entry name" value="CADMIUM-INDUCED PROTEIN CADI"/>
    <property type="match status" value="1"/>
</dbReference>
<feature type="domain" description="Glyoxalase/fosfomycin resistance/dioxygenase" evidence="1">
    <location>
        <begin position="5"/>
        <end position="91"/>
    </location>
</feature>
<evidence type="ECO:0000313" key="3">
    <source>
        <dbReference type="EMBL" id="CAB5063119.1"/>
    </source>
</evidence>
<dbReference type="InterPro" id="IPR004360">
    <property type="entry name" value="Glyas_Fos-R_dOase_dom"/>
</dbReference>
<accession>A0A6J7UAI2</accession>
<dbReference type="InterPro" id="IPR049789">
    <property type="entry name" value="ArsI/CadI-like"/>
</dbReference>
<dbReference type="InterPro" id="IPR029068">
    <property type="entry name" value="Glyas_Bleomycin-R_OHBP_Dase"/>
</dbReference>